<dbReference type="InterPro" id="IPR010261">
    <property type="entry name" value="Tir_chaperone"/>
</dbReference>
<proteinExistence type="predicted"/>
<dbReference type="Pfam" id="PF05932">
    <property type="entry name" value="CesT"/>
    <property type="match status" value="1"/>
</dbReference>
<reference evidence="1 2" key="1">
    <citation type="submission" date="2021-12" db="EMBL/GenBank/DDBJ databases">
        <title>Discovery of the Pendulisporaceae a myxobacterial family with distinct sporulation behavior and unique specialized metabolism.</title>
        <authorList>
            <person name="Garcia R."/>
            <person name="Popoff A."/>
            <person name="Bader C.D."/>
            <person name="Loehr J."/>
            <person name="Walesch S."/>
            <person name="Walt C."/>
            <person name="Boldt J."/>
            <person name="Bunk B."/>
            <person name="Haeckl F.J.F.P.J."/>
            <person name="Gunesch A.P."/>
            <person name="Birkelbach J."/>
            <person name="Nuebel U."/>
            <person name="Pietschmann T."/>
            <person name="Bach T."/>
            <person name="Mueller R."/>
        </authorList>
    </citation>
    <scope>NUCLEOTIDE SEQUENCE [LARGE SCALE GENOMIC DNA]</scope>
    <source>
        <strain evidence="1 2">MSr11954</strain>
    </source>
</reference>
<name>A0ABZ2M6F5_9BACT</name>
<evidence type="ECO:0000313" key="2">
    <source>
        <dbReference type="Proteomes" id="UP001370348"/>
    </source>
</evidence>
<gene>
    <name evidence="1" type="ORF">LZC94_09840</name>
</gene>
<protein>
    <submittedName>
        <fullName evidence="1">YbjN domain-containing protein</fullName>
    </submittedName>
</protein>
<dbReference type="Proteomes" id="UP001370348">
    <property type="component" value="Chromosome"/>
</dbReference>
<dbReference type="SUPFAM" id="SSF69635">
    <property type="entry name" value="Type III secretory system chaperone-like"/>
    <property type="match status" value="1"/>
</dbReference>
<dbReference type="Gene3D" id="3.30.1460.10">
    <property type="match status" value="1"/>
</dbReference>
<sequence length="153" mass="17117">MPDVLSPHTPIYADRATGQVFPDARTMVNAYLTQFASRAGTSLDELDDSGYTQVRKGSASVGINVLGDHGVLLLLAPVMAVPKTQRERFYRRLLELSFLTTSDAAFAIDAQKDEVYVRALRRLSGLDYEEFEDLLETVGKVADEWDDVLRKEF</sequence>
<dbReference type="EMBL" id="CP089984">
    <property type="protein sequence ID" value="WXB17565.1"/>
    <property type="molecule type" value="Genomic_DNA"/>
</dbReference>
<evidence type="ECO:0000313" key="1">
    <source>
        <dbReference type="EMBL" id="WXB17565.1"/>
    </source>
</evidence>
<dbReference type="RefSeq" id="WP_394827199.1">
    <property type="nucleotide sequence ID" value="NZ_CP089984.1"/>
</dbReference>
<dbReference type="CDD" id="cd17036">
    <property type="entry name" value="T3SC_YbjN-like_1"/>
    <property type="match status" value="1"/>
</dbReference>
<accession>A0ABZ2M6F5</accession>
<organism evidence="1 2">
    <name type="scientific">Pendulispora albinea</name>
    <dbReference type="NCBI Taxonomy" id="2741071"/>
    <lineage>
        <taxon>Bacteria</taxon>
        <taxon>Pseudomonadati</taxon>
        <taxon>Myxococcota</taxon>
        <taxon>Myxococcia</taxon>
        <taxon>Myxococcales</taxon>
        <taxon>Sorangiineae</taxon>
        <taxon>Pendulisporaceae</taxon>
        <taxon>Pendulispora</taxon>
    </lineage>
</organism>
<keyword evidence="2" id="KW-1185">Reference proteome</keyword>